<proteinExistence type="inferred from homology"/>
<evidence type="ECO:0000256" key="3">
    <source>
        <dbReference type="ARBA" id="ARBA00023125"/>
    </source>
</evidence>
<protein>
    <submittedName>
        <fullName evidence="6">LysR family transcriptional regulator</fullName>
    </submittedName>
</protein>
<dbReference type="AlphaFoldDB" id="A0AA92LUJ1"/>
<evidence type="ECO:0000256" key="2">
    <source>
        <dbReference type="ARBA" id="ARBA00023015"/>
    </source>
</evidence>
<evidence type="ECO:0000256" key="4">
    <source>
        <dbReference type="ARBA" id="ARBA00023163"/>
    </source>
</evidence>
<dbReference type="PANTHER" id="PTHR30537:SF5">
    <property type="entry name" value="HTH-TYPE TRANSCRIPTIONAL ACTIVATOR TTDR-RELATED"/>
    <property type="match status" value="1"/>
</dbReference>
<evidence type="ECO:0000259" key="5">
    <source>
        <dbReference type="PROSITE" id="PS50931"/>
    </source>
</evidence>
<dbReference type="Pfam" id="PF03466">
    <property type="entry name" value="LysR_substrate"/>
    <property type="match status" value="1"/>
</dbReference>
<dbReference type="PROSITE" id="PS50931">
    <property type="entry name" value="HTH_LYSR"/>
    <property type="match status" value="1"/>
</dbReference>
<evidence type="ECO:0000313" key="7">
    <source>
        <dbReference type="Proteomes" id="UP000596337"/>
    </source>
</evidence>
<dbReference type="FunFam" id="1.10.10.10:FF:000001">
    <property type="entry name" value="LysR family transcriptional regulator"/>
    <property type="match status" value="1"/>
</dbReference>
<dbReference type="InterPro" id="IPR058163">
    <property type="entry name" value="LysR-type_TF_proteobact-type"/>
</dbReference>
<evidence type="ECO:0000256" key="1">
    <source>
        <dbReference type="ARBA" id="ARBA00009437"/>
    </source>
</evidence>
<name>A0AA92LUJ1_9VIBR</name>
<dbReference type="GO" id="GO:0043565">
    <property type="term" value="F:sequence-specific DNA binding"/>
    <property type="evidence" value="ECO:0007669"/>
    <property type="project" value="TreeGrafter"/>
</dbReference>
<dbReference type="InterPro" id="IPR036390">
    <property type="entry name" value="WH_DNA-bd_sf"/>
</dbReference>
<dbReference type="InterPro" id="IPR036388">
    <property type="entry name" value="WH-like_DNA-bd_sf"/>
</dbReference>
<feature type="domain" description="HTH lysR-type" evidence="5">
    <location>
        <begin position="1"/>
        <end position="59"/>
    </location>
</feature>
<evidence type="ECO:0000313" key="6">
    <source>
        <dbReference type="EMBL" id="QRG83996.1"/>
    </source>
</evidence>
<dbReference type="GO" id="GO:0003700">
    <property type="term" value="F:DNA-binding transcription factor activity"/>
    <property type="evidence" value="ECO:0007669"/>
    <property type="project" value="InterPro"/>
</dbReference>
<accession>A0AA92LUJ1</accession>
<keyword evidence="4" id="KW-0804">Transcription</keyword>
<keyword evidence="3" id="KW-0238">DNA-binding</keyword>
<dbReference type="Gene3D" id="1.10.10.10">
    <property type="entry name" value="Winged helix-like DNA-binding domain superfamily/Winged helix DNA-binding domain"/>
    <property type="match status" value="1"/>
</dbReference>
<dbReference type="EMBL" id="CP069195">
    <property type="protein sequence ID" value="QRG83996.1"/>
    <property type="molecule type" value="Genomic_DNA"/>
</dbReference>
<dbReference type="SUPFAM" id="SSF46785">
    <property type="entry name" value="Winged helix' DNA-binding domain"/>
    <property type="match status" value="1"/>
</dbReference>
<dbReference type="Gene3D" id="3.40.190.290">
    <property type="match status" value="1"/>
</dbReference>
<dbReference type="Pfam" id="PF00126">
    <property type="entry name" value="HTH_1"/>
    <property type="match status" value="1"/>
</dbReference>
<dbReference type="SUPFAM" id="SSF53850">
    <property type="entry name" value="Periplasmic binding protein-like II"/>
    <property type="match status" value="1"/>
</dbReference>
<keyword evidence="2" id="KW-0805">Transcription regulation</keyword>
<dbReference type="RefSeq" id="WP_203347149.1">
    <property type="nucleotide sequence ID" value="NZ_CP069195.1"/>
</dbReference>
<dbReference type="PANTHER" id="PTHR30537">
    <property type="entry name" value="HTH-TYPE TRANSCRIPTIONAL REGULATOR"/>
    <property type="match status" value="1"/>
</dbReference>
<dbReference type="Proteomes" id="UP000596337">
    <property type="component" value="Chromosome 1"/>
</dbReference>
<comment type="similarity">
    <text evidence="1">Belongs to the LysR transcriptional regulatory family.</text>
</comment>
<reference evidence="6 7" key="1">
    <citation type="submission" date="2021-01" db="EMBL/GenBank/DDBJ databases">
        <title>Characterization of a novel blaVMB-2- harboring plasmid in Vibrio diabolicus.</title>
        <authorList>
            <person name="Liu M."/>
        </authorList>
    </citation>
    <scope>NUCLEOTIDE SEQUENCE [LARGE SCALE GENOMIC DNA]</scope>
    <source>
        <strain evidence="6 7">SLV18</strain>
    </source>
</reference>
<sequence>MNRLKQMSIFAHIVEEGSVSAAALKLDLSKSVVSQHLKILEQELGLTLIKRTTRRQALTATGEVFYQNCKEINSIANSAWEQAQESQVEPKGRIRITALSALMEILVTPVVAELMRRYPKLKPELISDDQALNLMKHDVDLAIRVGSSQDSNLKQKRIGEFRDVFCGIPDIKLDDIDKEPYIANHWQGKFVRHKFKSKTGKTMIYEKEADCIANSFHSCLALIRSGAGIGIIPDFYFSQIEPEVVSLLPDMMLPKNPVYALNPFNKNTPLAVQLCITALEERLRSGV</sequence>
<dbReference type="InterPro" id="IPR000847">
    <property type="entry name" value="LysR_HTH_N"/>
</dbReference>
<dbReference type="InterPro" id="IPR005119">
    <property type="entry name" value="LysR_subst-bd"/>
</dbReference>
<organism evidence="6 7">
    <name type="scientific">Vibrio diabolicus</name>
    <dbReference type="NCBI Taxonomy" id="50719"/>
    <lineage>
        <taxon>Bacteria</taxon>
        <taxon>Pseudomonadati</taxon>
        <taxon>Pseudomonadota</taxon>
        <taxon>Gammaproteobacteria</taxon>
        <taxon>Vibrionales</taxon>
        <taxon>Vibrionaceae</taxon>
        <taxon>Vibrio</taxon>
        <taxon>Vibrio diabolicus subgroup</taxon>
    </lineage>
</organism>
<dbReference type="GO" id="GO:0006351">
    <property type="term" value="P:DNA-templated transcription"/>
    <property type="evidence" value="ECO:0007669"/>
    <property type="project" value="TreeGrafter"/>
</dbReference>
<gene>
    <name evidence="6" type="ORF">JOS67_06755</name>
</gene>